<evidence type="ECO:0000256" key="1">
    <source>
        <dbReference type="SAM" id="MobiDB-lite"/>
    </source>
</evidence>
<protein>
    <submittedName>
        <fullName evidence="2">Uncharacterized protein</fullName>
    </submittedName>
</protein>
<evidence type="ECO:0000313" key="2">
    <source>
        <dbReference type="EMBL" id="RQH00843.1"/>
    </source>
</evidence>
<dbReference type="EMBL" id="REFZ01000005">
    <property type="protein sequence ID" value="RQH00843.1"/>
    <property type="molecule type" value="Genomic_DNA"/>
</dbReference>
<sequence>MVRRFGSATTEVDVRLYLVGEVARLDVGASSRVLEGRPFRAGSDDLVGGLEAEPSQHVRNGTGLFCTRSRFASNARRSGDRTPWRFEGTPATVTGR</sequence>
<reference evidence="2 3" key="1">
    <citation type="submission" date="2018-10" db="EMBL/GenBank/DDBJ databases">
        <title>Natrarchaeobius chitinivorans gen. nov., sp. nov., and Natrarchaeobius haloalkaliphilus sp. nov., alkaliphilic, chitin-utilizing haloarchaea from hypersaline alkaline lakes.</title>
        <authorList>
            <person name="Sorokin D.Y."/>
            <person name="Elcheninov A.G."/>
            <person name="Kostrikina N.A."/>
            <person name="Bale N.J."/>
            <person name="Sinninghe Damste J.S."/>
            <person name="Khijniak T.V."/>
            <person name="Kublanov I.V."/>
            <person name="Toshchakov S.V."/>
        </authorList>
    </citation>
    <scope>NUCLEOTIDE SEQUENCE [LARGE SCALE GENOMIC DNA]</scope>
    <source>
        <strain evidence="2 3">AArcht7</strain>
    </source>
</reference>
<dbReference type="Proteomes" id="UP000281431">
    <property type="component" value="Unassembled WGS sequence"/>
</dbReference>
<keyword evidence="3" id="KW-1185">Reference proteome</keyword>
<accession>A0A3N6NMY8</accession>
<gene>
    <name evidence="2" type="ORF">EA472_09425</name>
</gene>
<proteinExistence type="predicted"/>
<comment type="caution">
    <text evidence="2">The sequence shown here is derived from an EMBL/GenBank/DDBJ whole genome shotgun (WGS) entry which is preliminary data.</text>
</comment>
<dbReference type="AlphaFoldDB" id="A0A3N6NMY8"/>
<organism evidence="2 3">
    <name type="scientific">Natrarchaeobius chitinivorans</name>
    <dbReference type="NCBI Taxonomy" id="1679083"/>
    <lineage>
        <taxon>Archaea</taxon>
        <taxon>Methanobacteriati</taxon>
        <taxon>Methanobacteriota</taxon>
        <taxon>Stenosarchaea group</taxon>
        <taxon>Halobacteria</taxon>
        <taxon>Halobacteriales</taxon>
        <taxon>Natrialbaceae</taxon>
        <taxon>Natrarchaeobius</taxon>
    </lineage>
</organism>
<evidence type="ECO:0000313" key="3">
    <source>
        <dbReference type="Proteomes" id="UP000281431"/>
    </source>
</evidence>
<feature type="region of interest" description="Disordered" evidence="1">
    <location>
        <begin position="75"/>
        <end position="96"/>
    </location>
</feature>
<name>A0A3N6NMY8_NATCH</name>